<gene>
    <name evidence="1" type="ORF">CVS27_09170</name>
</gene>
<proteinExistence type="predicted"/>
<evidence type="ECO:0000313" key="1">
    <source>
        <dbReference type="EMBL" id="POH73541.1"/>
    </source>
</evidence>
<accession>A0A2S3ZWA0</accession>
<protein>
    <submittedName>
        <fullName evidence="1">Uncharacterized protein</fullName>
    </submittedName>
</protein>
<dbReference type="EMBL" id="PPXC01000006">
    <property type="protein sequence ID" value="POH73541.1"/>
    <property type="molecule type" value="Genomic_DNA"/>
</dbReference>
<dbReference type="Proteomes" id="UP000237061">
    <property type="component" value="Unassembled WGS sequence"/>
</dbReference>
<dbReference type="RefSeq" id="WP_103465438.1">
    <property type="nucleotide sequence ID" value="NZ_PPXB01000006.1"/>
</dbReference>
<keyword evidence="2" id="KW-1185">Reference proteome</keyword>
<organism evidence="1 2">
    <name type="scientific">Arthrobacter glacialis</name>
    <dbReference type="NCBI Taxonomy" id="1664"/>
    <lineage>
        <taxon>Bacteria</taxon>
        <taxon>Bacillati</taxon>
        <taxon>Actinomycetota</taxon>
        <taxon>Actinomycetes</taxon>
        <taxon>Micrococcales</taxon>
        <taxon>Micrococcaceae</taxon>
        <taxon>Arthrobacter</taxon>
    </lineage>
</organism>
<comment type="caution">
    <text evidence="1">The sequence shown here is derived from an EMBL/GenBank/DDBJ whole genome shotgun (WGS) entry which is preliminary data.</text>
</comment>
<sequence length="82" mass="8583">MARRATTQWARPEGVLAGTTDIFARSDLDFISACVTSADPGLHFHGPISKDGTLEAATPFQATLTSSGTGALVTVHLGQRLN</sequence>
<reference evidence="1 2" key="1">
    <citation type="submission" date="2018-01" db="EMBL/GenBank/DDBJ databases">
        <title>Arthrobacter sp. nov., from glaciers in China.</title>
        <authorList>
            <person name="Liu Q."/>
            <person name="Xin Y.-H."/>
        </authorList>
    </citation>
    <scope>NUCLEOTIDE SEQUENCE [LARGE SCALE GENOMIC DNA]</scope>
    <source>
        <strain evidence="1 2">HLT2-12-2</strain>
    </source>
</reference>
<name>A0A2S3ZWA0_ARTGL</name>
<evidence type="ECO:0000313" key="2">
    <source>
        <dbReference type="Proteomes" id="UP000237061"/>
    </source>
</evidence>
<dbReference type="AlphaFoldDB" id="A0A2S3ZWA0"/>